<reference evidence="29 30" key="1">
    <citation type="submission" date="2017-02" db="EMBL/GenBank/DDBJ databases">
        <title>The complete genomic sequence of a novel cold adapted crude oil-degrading bacterium Planococcus qaidamina Y42.</title>
        <authorList>
            <person name="Yang R."/>
        </authorList>
    </citation>
    <scope>NUCLEOTIDE SEQUENCE [LARGE SCALE GENOMIC DNA]</scope>
    <source>
        <strain evidence="29 30">Y42</strain>
    </source>
</reference>
<sequence>MTRTADRPNGRGNAKVAVQKFGNFLSSMVLPNIGAFIAWGLITALFIPTGFFPNERLAELVGPMITYLLPLLIGYTGGRLIYDQRGGVVGAIATMGVIVGAPDTPMFLGAMLMGPTGGFVIKKFDQLIEGKIRTGFEMLVNNFSAGILGAALALFAYWIIGPIVAAVTELLTLGVDWLVDTGLLPLTSILIEPGKILFLNNAINHGILTPIGLEQVQETGKSVLFLLEANPGPGLGVLLAFMLFGKGVAKQSAPGAAIIHFIGGIHEIYFPYVLMKPMLLLSVIAGGMSGVFTLVLLNGGLVAPASPGSIIAITAVTPEFLVLLANYAAVLVAATVSFLISATVLKASKETDEDISAATAKMEQMKGKKSSVAGLTAGGVAPTAGAAGTASGSGVMPSNVHKIVFACDAGMGSSAMGASLLKKKVKEADMDITVTNTAISNIPSDAQIIITQEKLTPRAENKAPDAYHISVDNFLSSPEYDRLIENLKSDSGVAEPQVELVEESETDAVGTTPHMAEEEEDSLLLEENIFINQEFATKEEAIRFAGEALVRGGYVEESYVEEMLKREEITTTYMGNNVAIPHGTEAAKKAVIKSGFTVVQVPNGVDFDGESAKLIFGIAGKDGTHLEILSGIAVICAEQENVDELVQAKTAKEVKEIINRS</sequence>
<gene>
    <name evidence="29" type="ORF">B0X71_18475</name>
</gene>
<comment type="subunit">
    <text evidence="4">Homodimer.</text>
</comment>
<keyword evidence="9" id="KW-0813">Transport</keyword>
<dbReference type="NCBIfam" id="TIGR00851">
    <property type="entry name" value="mtlA"/>
    <property type="match status" value="1"/>
</dbReference>
<evidence type="ECO:0000256" key="9">
    <source>
        <dbReference type="ARBA" id="ARBA00022448"/>
    </source>
</evidence>
<feature type="transmembrane region" description="Helical" evidence="25">
    <location>
        <begin position="139"/>
        <end position="160"/>
    </location>
</feature>
<evidence type="ECO:0000256" key="12">
    <source>
        <dbReference type="ARBA" id="ARBA00022553"/>
    </source>
</evidence>
<evidence type="ECO:0000256" key="5">
    <source>
        <dbReference type="ARBA" id="ARBA00011909"/>
    </source>
</evidence>
<keyword evidence="12" id="KW-0597">Phosphoprotein</keyword>
<evidence type="ECO:0000256" key="7">
    <source>
        <dbReference type="ARBA" id="ARBA00015039"/>
    </source>
</evidence>
<dbReference type="CDD" id="cd00211">
    <property type="entry name" value="PTS_IIA_fru"/>
    <property type="match status" value="1"/>
</dbReference>
<evidence type="ECO:0000259" key="28">
    <source>
        <dbReference type="PROSITE" id="PS51104"/>
    </source>
</evidence>
<evidence type="ECO:0000256" key="17">
    <source>
        <dbReference type="ARBA" id="ARBA00022777"/>
    </source>
</evidence>
<dbReference type="GO" id="GO:0005886">
    <property type="term" value="C:plasma membrane"/>
    <property type="evidence" value="ECO:0007669"/>
    <property type="project" value="UniProtKB-SubCell"/>
</dbReference>
<dbReference type="InterPro" id="IPR003352">
    <property type="entry name" value="PTS_EIIC"/>
</dbReference>
<evidence type="ECO:0000256" key="4">
    <source>
        <dbReference type="ARBA" id="ARBA00011738"/>
    </source>
</evidence>
<feature type="transmembrane region" description="Helical" evidence="25">
    <location>
        <begin position="223"/>
        <end position="244"/>
    </location>
</feature>
<dbReference type="SUPFAM" id="SSF52794">
    <property type="entry name" value="PTS system IIB component-like"/>
    <property type="match status" value="1"/>
</dbReference>
<dbReference type="Pfam" id="PF02302">
    <property type="entry name" value="PTS_IIB"/>
    <property type="match status" value="1"/>
</dbReference>
<feature type="transmembrane region" description="Helical" evidence="25">
    <location>
        <begin position="64"/>
        <end position="82"/>
    </location>
</feature>
<keyword evidence="19 25" id="KW-0472">Membrane</keyword>
<evidence type="ECO:0000313" key="29">
    <source>
        <dbReference type="EMBL" id="AQQ54891.1"/>
    </source>
</evidence>
<evidence type="ECO:0000256" key="6">
    <source>
        <dbReference type="ARBA" id="ARBA00014783"/>
    </source>
</evidence>
<comment type="catalytic activity">
    <reaction evidence="1">
        <text>D-mannitol(out) + N(pros)-phospho-L-histidyl-[protein] = D-mannitol 1-phosphate(in) + L-histidyl-[protein]</text>
        <dbReference type="Rhea" id="RHEA:33363"/>
        <dbReference type="Rhea" id="RHEA-COMP:9745"/>
        <dbReference type="Rhea" id="RHEA-COMP:9746"/>
        <dbReference type="ChEBI" id="CHEBI:16899"/>
        <dbReference type="ChEBI" id="CHEBI:29979"/>
        <dbReference type="ChEBI" id="CHEBI:61381"/>
        <dbReference type="ChEBI" id="CHEBI:64837"/>
        <dbReference type="EC" id="2.7.1.197"/>
    </reaction>
</comment>
<feature type="transmembrane region" description="Helical" evidence="25">
    <location>
        <begin position="88"/>
        <end position="113"/>
    </location>
</feature>
<dbReference type="GO" id="GO:0090563">
    <property type="term" value="F:protein-phosphocysteine-sugar phosphotransferase activity"/>
    <property type="evidence" value="ECO:0007669"/>
    <property type="project" value="TreeGrafter"/>
</dbReference>
<evidence type="ECO:0000256" key="13">
    <source>
        <dbReference type="ARBA" id="ARBA00022597"/>
    </source>
</evidence>
<evidence type="ECO:0000256" key="15">
    <source>
        <dbReference type="ARBA" id="ARBA00022683"/>
    </source>
</evidence>
<evidence type="ECO:0000256" key="20">
    <source>
        <dbReference type="ARBA" id="ARBA00029908"/>
    </source>
</evidence>
<dbReference type="PROSITE" id="PS51104">
    <property type="entry name" value="PTS_EIIC_TYPE_2"/>
    <property type="match status" value="1"/>
</dbReference>
<dbReference type="Pfam" id="PF02378">
    <property type="entry name" value="PTS_EIIC"/>
    <property type="match status" value="1"/>
</dbReference>
<feature type="transmembrane region" description="Helical" evidence="25">
    <location>
        <begin position="280"/>
        <end position="299"/>
    </location>
</feature>
<keyword evidence="30" id="KW-1185">Reference proteome</keyword>
<evidence type="ECO:0000256" key="1">
    <source>
        <dbReference type="ARBA" id="ARBA00001655"/>
    </source>
</evidence>
<dbReference type="GO" id="GO:0022872">
    <property type="term" value="F:protein-N(PI)-phosphohistidine-mannitol phosphotransferase system transmembrane transporter activity"/>
    <property type="evidence" value="ECO:0007669"/>
    <property type="project" value="InterPro"/>
</dbReference>
<evidence type="ECO:0000256" key="16">
    <source>
        <dbReference type="ARBA" id="ARBA00022692"/>
    </source>
</evidence>
<dbReference type="GO" id="GO:0009401">
    <property type="term" value="P:phosphoenolpyruvate-dependent sugar phosphotransferase system"/>
    <property type="evidence" value="ECO:0007669"/>
    <property type="project" value="UniProtKB-KW"/>
</dbReference>
<feature type="domain" description="PTS EIIA type-2" evidence="26">
    <location>
        <begin position="522"/>
        <end position="661"/>
    </location>
</feature>
<comment type="subcellular location">
    <subcellularLocation>
        <location evidence="3">Cell inner membrane</location>
        <topology evidence="3">Multi-pass membrane protein</topology>
    </subcellularLocation>
</comment>
<evidence type="ECO:0000256" key="3">
    <source>
        <dbReference type="ARBA" id="ARBA00004429"/>
    </source>
</evidence>
<evidence type="ECO:0000256" key="19">
    <source>
        <dbReference type="ARBA" id="ARBA00023136"/>
    </source>
</evidence>
<keyword evidence="17" id="KW-0418">Kinase</keyword>
<keyword evidence="15" id="KW-0598">Phosphotransferase system</keyword>
<evidence type="ECO:0000259" key="27">
    <source>
        <dbReference type="PROSITE" id="PS51099"/>
    </source>
</evidence>
<dbReference type="PANTHER" id="PTHR30181:SF2">
    <property type="entry name" value="PTS SYSTEM MANNITOL-SPECIFIC EIICBA COMPONENT"/>
    <property type="match status" value="1"/>
</dbReference>
<evidence type="ECO:0000256" key="21">
    <source>
        <dbReference type="ARBA" id="ARBA00030684"/>
    </source>
</evidence>
<keyword evidence="14" id="KW-0808">Transferase</keyword>
<dbReference type="NCBIfam" id="NF011663">
    <property type="entry name" value="PRK15083.1"/>
    <property type="match status" value="1"/>
</dbReference>
<dbReference type="AlphaFoldDB" id="A0A1Q2L380"/>
<comment type="function">
    <text evidence="2">The phosphoenolpyruvate-dependent sugar phosphotransferase system (sugar PTS), a major carbohydrate active transport system, catalyzes the phosphorylation of incoming sugar substrates concomitantly with their translocation across the cell membrane. The enzyme II CmtAB PTS system is involved in D-mannitol transport.</text>
</comment>
<name>A0A1Q2L380_9BACL</name>
<evidence type="ECO:0000313" key="30">
    <source>
        <dbReference type="Proteomes" id="UP000188184"/>
    </source>
</evidence>
<dbReference type="CDD" id="cd05567">
    <property type="entry name" value="PTS_IIB_mannitol"/>
    <property type="match status" value="1"/>
</dbReference>
<dbReference type="Pfam" id="PF00359">
    <property type="entry name" value="PTS_EIIA_2"/>
    <property type="match status" value="1"/>
</dbReference>
<dbReference type="PROSITE" id="PS51099">
    <property type="entry name" value="PTS_EIIB_TYPE_2"/>
    <property type="match status" value="1"/>
</dbReference>
<dbReference type="Gene3D" id="3.40.930.10">
    <property type="entry name" value="Mannitol-specific EII, Chain A"/>
    <property type="match status" value="1"/>
</dbReference>
<evidence type="ECO:0000256" key="11">
    <source>
        <dbReference type="ARBA" id="ARBA00022519"/>
    </source>
</evidence>
<evidence type="ECO:0000256" key="18">
    <source>
        <dbReference type="ARBA" id="ARBA00022989"/>
    </source>
</evidence>
<dbReference type="RefSeq" id="WP_077590796.1">
    <property type="nucleotide sequence ID" value="NZ_CP019640.1"/>
</dbReference>
<evidence type="ECO:0000256" key="22">
    <source>
        <dbReference type="ARBA" id="ARBA00030956"/>
    </source>
</evidence>
<dbReference type="OrthoDB" id="9814222at2"/>
<evidence type="ECO:0000256" key="23">
    <source>
        <dbReference type="ARBA" id="ARBA00030962"/>
    </source>
</evidence>
<feature type="domain" description="PTS EIIB type-2" evidence="27">
    <location>
        <begin position="401"/>
        <end position="495"/>
    </location>
</feature>
<protein>
    <recommendedName>
        <fullName evidence="6">Mannitol-specific phosphotransferase enzyme IIA component</fullName>
        <ecNumber evidence="5">2.7.1.197</ecNumber>
    </recommendedName>
    <alternativeName>
        <fullName evidence="22">EIIA</fullName>
    </alternativeName>
    <alternativeName>
        <fullName evidence="24">EIICB-Mtl</fullName>
    </alternativeName>
    <alternativeName>
        <fullName evidence="21">EIICBA-Mtl</fullName>
    </alternativeName>
    <alternativeName>
        <fullName evidence="23">EIII</fullName>
    </alternativeName>
    <alternativeName>
        <fullName evidence="20">PTS system mannitol-specific EIIA component</fullName>
    </alternativeName>
    <alternativeName>
        <fullName evidence="8">PTS system mannitol-specific EIICB component</fullName>
    </alternativeName>
    <alternativeName>
        <fullName evidence="7">PTS system mannitol-specific EIICBA component</fullName>
    </alternativeName>
</protein>
<dbReference type="InterPro" id="IPR003501">
    <property type="entry name" value="PTS_EIIB_2/3"/>
</dbReference>
<keyword evidence="13" id="KW-0762">Sugar transport</keyword>
<dbReference type="GO" id="GO:0016301">
    <property type="term" value="F:kinase activity"/>
    <property type="evidence" value="ECO:0007669"/>
    <property type="project" value="UniProtKB-KW"/>
</dbReference>
<evidence type="ECO:0000256" key="2">
    <source>
        <dbReference type="ARBA" id="ARBA00002434"/>
    </source>
</evidence>
<dbReference type="EMBL" id="CP019640">
    <property type="protein sequence ID" value="AQQ54891.1"/>
    <property type="molecule type" value="Genomic_DNA"/>
</dbReference>
<keyword evidence="16 25" id="KW-0812">Transmembrane</keyword>
<evidence type="ECO:0000256" key="24">
    <source>
        <dbReference type="ARBA" id="ARBA00033349"/>
    </source>
</evidence>
<dbReference type="InterPro" id="IPR004718">
    <property type="entry name" value="PTS_IIC_mtl"/>
</dbReference>
<feature type="domain" description="PTS EIIC type-2" evidence="28">
    <location>
        <begin position="21"/>
        <end position="399"/>
    </location>
</feature>
<evidence type="ECO:0000256" key="25">
    <source>
        <dbReference type="SAM" id="Phobius"/>
    </source>
</evidence>
<dbReference type="InterPro" id="IPR016152">
    <property type="entry name" value="PTrfase/Anion_transptr"/>
</dbReference>
<evidence type="ECO:0000256" key="8">
    <source>
        <dbReference type="ARBA" id="ARBA00021825"/>
    </source>
</evidence>
<keyword evidence="18 25" id="KW-1133">Transmembrane helix</keyword>
<evidence type="ECO:0000256" key="14">
    <source>
        <dbReference type="ARBA" id="ARBA00022679"/>
    </source>
</evidence>
<dbReference type="PROSITE" id="PS51094">
    <property type="entry name" value="PTS_EIIA_TYPE_2"/>
    <property type="match status" value="1"/>
</dbReference>
<organism evidence="29 30">
    <name type="scientific">Planococcus lenghuensis</name>
    <dbReference type="NCBI Taxonomy" id="2213202"/>
    <lineage>
        <taxon>Bacteria</taxon>
        <taxon>Bacillati</taxon>
        <taxon>Bacillota</taxon>
        <taxon>Bacilli</taxon>
        <taxon>Bacillales</taxon>
        <taxon>Caryophanaceae</taxon>
        <taxon>Planococcus</taxon>
    </lineage>
</organism>
<dbReference type="InterPro" id="IPR013011">
    <property type="entry name" value="PTS_EIIB_2"/>
</dbReference>
<dbReference type="KEGG" id="pmar:B0X71_18475"/>
<keyword evidence="10" id="KW-1003">Cell membrane</keyword>
<accession>A0A1Q2L380</accession>
<dbReference type="PANTHER" id="PTHR30181">
    <property type="entry name" value="MANNITOL PERMEASE IIC COMPONENT"/>
    <property type="match status" value="1"/>
</dbReference>
<dbReference type="InterPro" id="IPR050893">
    <property type="entry name" value="Sugar_PTS"/>
</dbReference>
<dbReference type="InterPro" id="IPR036095">
    <property type="entry name" value="PTS_EIIB-like_sf"/>
</dbReference>
<dbReference type="PROSITE" id="PS00372">
    <property type="entry name" value="PTS_EIIA_TYPE_2_HIS"/>
    <property type="match status" value="1"/>
</dbReference>
<dbReference type="InterPro" id="IPR002178">
    <property type="entry name" value="PTS_EIIA_type-2_dom"/>
</dbReference>
<feature type="transmembrane region" description="Helical" evidence="25">
    <location>
        <begin position="320"/>
        <end position="340"/>
    </location>
</feature>
<dbReference type="Proteomes" id="UP000188184">
    <property type="component" value="Chromosome"/>
</dbReference>
<evidence type="ECO:0000259" key="26">
    <source>
        <dbReference type="PROSITE" id="PS51094"/>
    </source>
</evidence>
<feature type="transmembrane region" description="Helical" evidence="25">
    <location>
        <begin position="256"/>
        <end position="274"/>
    </location>
</feature>
<keyword evidence="11" id="KW-0997">Cell inner membrane</keyword>
<dbReference type="InterPro" id="IPR013014">
    <property type="entry name" value="PTS_EIIC_2"/>
</dbReference>
<dbReference type="InterPro" id="IPR029503">
    <property type="entry name" value="PTS_EIIB_mannitol"/>
</dbReference>
<dbReference type="SUPFAM" id="SSF55804">
    <property type="entry name" value="Phoshotransferase/anion transport protein"/>
    <property type="match status" value="1"/>
</dbReference>
<dbReference type="EC" id="2.7.1.197" evidence="5"/>
<evidence type="ECO:0000256" key="10">
    <source>
        <dbReference type="ARBA" id="ARBA00022475"/>
    </source>
</evidence>
<proteinExistence type="predicted"/>
<dbReference type="Gene3D" id="3.40.50.2300">
    <property type="match status" value="1"/>
</dbReference>